<comment type="caution">
    <text evidence="8">The sequence shown here is derived from an EMBL/GenBank/DDBJ whole genome shotgun (WGS) entry which is preliminary data.</text>
</comment>
<dbReference type="OrthoDB" id="9802805at2"/>
<dbReference type="CDD" id="cd03426">
    <property type="entry name" value="NUDIX_CoAse_Nudt7"/>
    <property type="match status" value="1"/>
</dbReference>
<reference evidence="8 10" key="1">
    <citation type="submission" date="2015-10" db="EMBL/GenBank/DDBJ databases">
        <title>Chryseobacterium aquaticum genome.</title>
        <authorList>
            <person name="Newman J.D."/>
            <person name="Ferguson M.B."/>
            <person name="Miller J.R."/>
        </authorList>
    </citation>
    <scope>NUCLEOTIDE SEQUENCE [LARGE SCALE GENOMIC DNA]</scope>
    <source>
        <strain evidence="8 10">KCTC 12483</strain>
    </source>
</reference>
<dbReference type="InterPro" id="IPR045121">
    <property type="entry name" value="CoAse"/>
</dbReference>
<dbReference type="SUPFAM" id="SSF55811">
    <property type="entry name" value="Nudix"/>
    <property type="match status" value="1"/>
</dbReference>
<accession>A0A0Q3HPH7</accession>
<dbReference type="Proteomes" id="UP000051682">
    <property type="component" value="Unassembled WGS sequence"/>
</dbReference>
<evidence type="ECO:0000256" key="4">
    <source>
        <dbReference type="ARBA" id="ARBA00022801"/>
    </source>
</evidence>
<dbReference type="STRING" id="452084.AR438_15230"/>
<dbReference type="GO" id="GO:0046872">
    <property type="term" value="F:metal ion binding"/>
    <property type="evidence" value="ECO:0007669"/>
    <property type="project" value="UniProtKB-KW"/>
</dbReference>
<organism evidence="8 10">
    <name type="scientific">Chryseobacterium aquaticum</name>
    <dbReference type="NCBI Taxonomy" id="452084"/>
    <lineage>
        <taxon>Bacteria</taxon>
        <taxon>Pseudomonadati</taxon>
        <taxon>Bacteroidota</taxon>
        <taxon>Flavobacteriia</taxon>
        <taxon>Flavobacteriales</taxon>
        <taxon>Weeksellaceae</taxon>
        <taxon>Chryseobacterium group</taxon>
        <taxon>Chryseobacterium</taxon>
    </lineage>
</organism>
<dbReference type="PANTHER" id="PTHR12992">
    <property type="entry name" value="NUDIX HYDROLASE"/>
    <property type="match status" value="1"/>
</dbReference>
<comment type="cofactor">
    <cofactor evidence="1">
        <name>Mn(2+)</name>
        <dbReference type="ChEBI" id="CHEBI:29035"/>
    </cofactor>
</comment>
<dbReference type="InterPro" id="IPR015797">
    <property type="entry name" value="NUDIX_hydrolase-like_dom_sf"/>
</dbReference>
<dbReference type="RefSeq" id="WP_050379000.1">
    <property type="nucleotide sequence ID" value="NZ_JABCJF010000004.1"/>
</dbReference>
<dbReference type="EMBL" id="JABCJF010000004">
    <property type="protein sequence ID" value="NMR34613.1"/>
    <property type="molecule type" value="Genomic_DNA"/>
</dbReference>
<evidence type="ECO:0000313" key="8">
    <source>
        <dbReference type="EMBL" id="KQK24541.1"/>
    </source>
</evidence>
<evidence type="ECO:0000256" key="3">
    <source>
        <dbReference type="ARBA" id="ARBA00022723"/>
    </source>
</evidence>
<evidence type="ECO:0000256" key="2">
    <source>
        <dbReference type="ARBA" id="ARBA00001946"/>
    </source>
</evidence>
<protein>
    <submittedName>
        <fullName evidence="9">CoA pyrophosphatase</fullName>
    </submittedName>
    <submittedName>
        <fullName evidence="8">NUDIX hydrolase</fullName>
    </submittedName>
</protein>
<dbReference type="Proteomes" id="UP000548067">
    <property type="component" value="Unassembled WGS sequence"/>
</dbReference>
<dbReference type="AlphaFoldDB" id="A0A0Q3HPH7"/>
<dbReference type="PANTHER" id="PTHR12992:SF11">
    <property type="entry name" value="MITOCHONDRIAL COENZYME A DIPHOSPHATASE NUDT8"/>
    <property type="match status" value="1"/>
</dbReference>
<sequence length="209" mass="23963">MESFGKDLLQKIKKAQLGGANAHGVFSPPYRAIFTHDQILEKNPKFAAVNIVLYLRDNEWYFPLIQRTENERDRHSGQISLPGGKREESDRDFAETALRETSEEIGLEKPYVRIIREMSPIYIPPSNFYVYPYISYSRKNPEFILQESEAVEVIEFPITSFLHLSDSPEIMALPGAGGKEVPVINFNEYIIWGATAMILSEFSQLIKKM</sequence>
<evidence type="ECO:0000256" key="5">
    <source>
        <dbReference type="ARBA" id="ARBA00022842"/>
    </source>
</evidence>
<keyword evidence="5" id="KW-0460">Magnesium</keyword>
<feature type="domain" description="Nudix hydrolase" evidence="7">
    <location>
        <begin position="44"/>
        <end position="178"/>
    </location>
</feature>
<reference evidence="9 11" key="2">
    <citation type="submission" date="2020-04" db="EMBL/GenBank/DDBJ databases">
        <title>Genome analysis and antimicrobial resistance characteristics of Chryseobacterium aquaticum isolated from farmed salmonids.</title>
        <authorList>
            <person name="Saticioglu I.B."/>
            <person name="Duman M."/>
            <person name="Altun S."/>
        </authorList>
    </citation>
    <scope>NUCLEOTIDE SEQUENCE [LARGE SCALE GENOMIC DNA]</scope>
    <source>
        <strain evidence="9 11">C-174</strain>
    </source>
</reference>
<dbReference type="InterPro" id="IPR000086">
    <property type="entry name" value="NUDIX_hydrolase_dom"/>
</dbReference>
<keyword evidence="4 8" id="KW-0378">Hydrolase</keyword>
<dbReference type="PROSITE" id="PS51462">
    <property type="entry name" value="NUDIX"/>
    <property type="match status" value="1"/>
</dbReference>
<dbReference type="Gene3D" id="3.90.79.10">
    <property type="entry name" value="Nucleoside Triphosphate Pyrophosphohydrolase"/>
    <property type="match status" value="1"/>
</dbReference>
<evidence type="ECO:0000313" key="9">
    <source>
        <dbReference type="EMBL" id="NMR34613.1"/>
    </source>
</evidence>
<keyword evidence="3" id="KW-0479">Metal-binding</keyword>
<evidence type="ECO:0000256" key="1">
    <source>
        <dbReference type="ARBA" id="ARBA00001936"/>
    </source>
</evidence>
<dbReference type="Pfam" id="PF00293">
    <property type="entry name" value="NUDIX"/>
    <property type="match status" value="1"/>
</dbReference>
<name>A0A0Q3HPH7_9FLAO</name>
<evidence type="ECO:0000256" key="6">
    <source>
        <dbReference type="ARBA" id="ARBA00023211"/>
    </source>
</evidence>
<keyword evidence="10" id="KW-1185">Reference proteome</keyword>
<keyword evidence="6" id="KW-0464">Manganese</keyword>
<comment type="cofactor">
    <cofactor evidence="2">
        <name>Mg(2+)</name>
        <dbReference type="ChEBI" id="CHEBI:18420"/>
    </cofactor>
</comment>
<evidence type="ECO:0000313" key="10">
    <source>
        <dbReference type="Proteomes" id="UP000051682"/>
    </source>
</evidence>
<proteinExistence type="predicted"/>
<evidence type="ECO:0000259" key="7">
    <source>
        <dbReference type="PROSITE" id="PS51462"/>
    </source>
</evidence>
<dbReference type="GO" id="GO:0010945">
    <property type="term" value="F:coenzyme A diphosphatase activity"/>
    <property type="evidence" value="ECO:0007669"/>
    <property type="project" value="InterPro"/>
</dbReference>
<dbReference type="EMBL" id="LLYZ01000020">
    <property type="protein sequence ID" value="KQK24541.1"/>
    <property type="molecule type" value="Genomic_DNA"/>
</dbReference>
<evidence type="ECO:0000313" key="11">
    <source>
        <dbReference type="Proteomes" id="UP000548067"/>
    </source>
</evidence>
<gene>
    <name evidence="8" type="ORF">AR438_15230</name>
    <name evidence="9" type="ORF">HIO71_10380</name>
</gene>